<feature type="compositionally biased region" description="Basic residues" evidence="1">
    <location>
        <begin position="183"/>
        <end position="206"/>
    </location>
</feature>
<evidence type="ECO:0000256" key="1">
    <source>
        <dbReference type="SAM" id="MobiDB-lite"/>
    </source>
</evidence>
<accession>A0AAE1RUZ9</accession>
<feature type="region of interest" description="Disordered" evidence="1">
    <location>
        <begin position="168"/>
        <end position="217"/>
    </location>
</feature>
<reference evidence="2" key="1">
    <citation type="submission" date="2023-12" db="EMBL/GenBank/DDBJ databases">
        <title>Genome assembly of Anisodus tanguticus.</title>
        <authorList>
            <person name="Wang Y.-J."/>
        </authorList>
    </citation>
    <scope>NUCLEOTIDE SEQUENCE</scope>
    <source>
        <strain evidence="2">KB-2021</strain>
        <tissue evidence="2">Leaf</tissue>
    </source>
</reference>
<dbReference type="AlphaFoldDB" id="A0AAE1RUZ9"/>
<protein>
    <submittedName>
        <fullName evidence="2">Uncharacterized protein</fullName>
    </submittedName>
</protein>
<proteinExistence type="predicted"/>
<evidence type="ECO:0000313" key="2">
    <source>
        <dbReference type="EMBL" id="KAK4357498.1"/>
    </source>
</evidence>
<name>A0AAE1RUZ9_9SOLA</name>
<feature type="compositionally biased region" description="Basic and acidic residues" evidence="1">
    <location>
        <begin position="207"/>
        <end position="217"/>
    </location>
</feature>
<dbReference type="EMBL" id="JAVYJV010000012">
    <property type="protein sequence ID" value="KAK4357498.1"/>
    <property type="molecule type" value="Genomic_DNA"/>
</dbReference>
<keyword evidence="3" id="KW-1185">Reference proteome</keyword>
<dbReference type="Proteomes" id="UP001291623">
    <property type="component" value="Unassembled WGS sequence"/>
</dbReference>
<organism evidence="2 3">
    <name type="scientific">Anisodus tanguticus</name>
    <dbReference type="NCBI Taxonomy" id="243964"/>
    <lineage>
        <taxon>Eukaryota</taxon>
        <taxon>Viridiplantae</taxon>
        <taxon>Streptophyta</taxon>
        <taxon>Embryophyta</taxon>
        <taxon>Tracheophyta</taxon>
        <taxon>Spermatophyta</taxon>
        <taxon>Magnoliopsida</taxon>
        <taxon>eudicotyledons</taxon>
        <taxon>Gunneridae</taxon>
        <taxon>Pentapetalae</taxon>
        <taxon>asterids</taxon>
        <taxon>lamiids</taxon>
        <taxon>Solanales</taxon>
        <taxon>Solanaceae</taxon>
        <taxon>Solanoideae</taxon>
        <taxon>Hyoscyameae</taxon>
        <taxon>Anisodus</taxon>
    </lineage>
</organism>
<evidence type="ECO:0000313" key="3">
    <source>
        <dbReference type="Proteomes" id="UP001291623"/>
    </source>
</evidence>
<comment type="caution">
    <text evidence="2">The sequence shown here is derived from an EMBL/GenBank/DDBJ whole genome shotgun (WGS) entry which is preliminary data.</text>
</comment>
<sequence length="217" mass="24643">MDEANIFKTRPATAKLRIEIGLTRPLVNEILVEIRNEEGNIEKVQQNKQGTRQEKNGNNKKPSISVEAKTQDVNISEVTPVQTEQADGWQIVGKTKENHRGTYTTRPSIDNSNMNLNGAKNTGERSQFLRIKYGQNTDVVTHATTTEESEMENIETNDDVTTEQQGGMLQINAPKDVTELKMHFKPTRKKKGKKQQKQKSTKSHGNMRRDRQQKVIS</sequence>
<feature type="region of interest" description="Disordered" evidence="1">
    <location>
        <begin position="43"/>
        <end position="66"/>
    </location>
</feature>
<gene>
    <name evidence="2" type="ORF">RND71_023108</name>
</gene>